<evidence type="ECO:0000313" key="1">
    <source>
        <dbReference type="EMBL" id="JAH40317.1"/>
    </source>
</evidence>
<name>A0A0E9SGF5_ANGAN</name>
<organism evidence="1">
    <name type="scientific">Anguilla anguilla</name>
    <name type="common">European freshwater eel</name>
    <name type="synonym">Muraena anguilla</name>
    <dbReference type="NCBI Taxonomy" id="7936"/>
    <lineage>
        <taxon>Eukaryota</taxon>
        <taxon>Metazoa</taxon>
        <taxon>Chordata</taxon>
        <taxon>Craniata</taxon>
        <taxon>Vertebrata</taxon>
        <taxon>Euteleostomi</taxon>
        <taxon>Actinopterygii</taxon>
        <taxon>Neopterygii</taxon>
        <taxon>Teleostei</taxon>
        <taxon>Anguilliformes</taxon>
        <taxon>Anguillidae</taxon>
        <taxon>Anguilla</taxon>
    </lineage>
</organism>
<proteinExistence type="predicted"/>
<dbReference type="EMBL" id="GBXM01068260">
    <property type="protein sequence ID" value="JAH40317.1"/>
    <property type="molecule type" value="Transcribed_RNA"/>
</dbReference>
<reference evidence="1" key="2">
    <citation type="journal article" date="2015" name="Fish Shellfish Immunol.">
        <title>Early steps in the European eel (Anguilla anguilla)-Vibrio vulnificus interaction in the gills: Role of the RtxA13 toxin.</title>
        <authorList>
            <person name="Callol A."/>
            <person name="Pajuelo D."/>
            <person name="Ebbesson L."/>
            <person name="Teles M."/>
            <person name="MacKenzie S."/>
            <person name="Amaro C."/>
        </authorList>
    </citation>
    <scope>NUCLEOTIDE SEQUENCE</scope>
</reference>
<protein>
    <submittedName>
        <fullName evidence="1">Uncharacterized protein</fullName>
    </submittedName>
</protein>
<reference evidence="1" key="1">
    <citation type="submission" date="2014-11" db="EMBL/GenBank/DDBJ databases">
        <authorList>
            <person name="Amaro Gonzalez C."/>
        </authorList>
    </citation>
    <scope>NUCLEOTIDE SEQUENCE</scope>
</reference>
<sequence length="56" mass="6372">MEHRMSDWRELIQHEALIALGQLMKLDAHRPGITQLAQSGVYEEKSAVALHKLGYT</sequence>
<accession>A0A0E9SGF5</accession>
<dbReference type="AlphaFoldDB" id="A0A0E9SGF5"/>